<dbReference type="GO" id="GO:0006353">
    <property type="term" value="P:DNA-templated transcription termination"/>
    <property type="evidence" value="ECO:0007669"/>
    <property type="project" value="UniProtKB-KW"/>
</dbReference>
<comment type="similarity">
    <text evidence="1">Belongs to the mTERF family.</text>
</comment>
<sequence>MSYLQKNLRELSMLSSSIIADSKFNFVRVLYWGIRFSSVASNHRFYGTKKAPQTEEYENSGGMLNVHSRNGHRIYRPTIMKAQAALLEYLHSTRGIGFLDAENMSKSSPIFLKKLLAKVEHEGDIGRSIMRFLRYNPINEFEPFFESVGLQPAEYSAFLPRNLMFLSDDDLLLENFHVLCNYGIERNKTGKIYKEATQIFRYDYGVLLSKLKAYEKLGLSQATVVRFVVSNPYLLIGGVNDQFVKVLEKLKNIGFESSWVEEQLTNGISYNWKQILGLLFWFEQMGCSKEKLADLISQHPDLLFEDSGSRSLSLIGLLLKMGCSTIQICSMFLQFPQIRVGKFVSNMRQCFLVFNEINMGVQEIEYLFRSHPHILGSYTLKTTKSLFSTLNVGKKRLCQYILENPEELKNLKVGTTVLPLPGSGDIMRSKQQKTQFLLNLGLEENSKKMKKLLRGKGAELQERFDCIVEAGIDEKDVHKMIQDAPKILNQTKDIIEEKIDFLVNNLGYPVSSIISFPSYLSYTTKRVTLRFLMYNWLKEQGTIKRILQMSTIVSCTENEFLKRYVNHHPRGMEVWENLKREIYSDSMASPAH</sequence>
<evidence type="ECO:0000256" key="1">
    <source>
        <dbReference type="ARBA" id="ARBA00007692"/>
    </source>
</evidence>
<dbReference type="Pfam" id="PF02536">
    <property type="entry name" value="mTERF"/>
    <property type="match status" value="1"/>
</dbReference>
<accession>A0A9I9CUT0</accession>
<evidence type="ECO:0000313" key="5">
    <source>
        <dbReference type="Proteomes" id="UP001652600"/>
    </source>
</evidence>
<keyword evidence="2" id="KW-0804">Transcription</keyword>
<protein>
    <submittedName>
        <fullName evidence="6">Transcription termination factor MTEF18, mitochondrial-like isoform X1</fullName>
    </submittedName>
</protein>
<dbReference type="Proteomes" id="UP001652600">
    <property type="component" value="Chromosome 8"/>
</dbReference>
<organism evidence="4">
    <name type="scientific">Cucumis melo</name>
    <name type="common">Muskmelon</name>
    <dbReference type="NCBI Taxonomy" id="3656"/>
    <lineage>
        <taxon>Eukaryota</taxon>
        <taxon>Viridiplantae</taxon>
        <taxon>Streptophyta</taxon>
        <taxon>Embryophyta</taxon>
        <taxon>Tracheophyta</taxon>
        <taxon>Spermatophyta</taxon>
        <taxon>Magnoliopsida</taxon>
        <taxon>eudicotyledons</taxon>
        <taxon>Gunneridae</taxon>
        <taxon>Pentapetalae</taxon>
        <taxon>rosids</taxon>
        <taxon>fabids</taxon>
        <taxon>Cucurbitales</taxon>
        <taxon>Cucurbitaceae</taxon>
        <taxon>Benincaseae</taxon>
        <taxon>Cucumis</taxon>
    </lineage>
</organism>
<dbReference type="EnsemblPlants" id="MELO3C008909.2.1">
    <property type="protein sequence ID" value="MELO3C008909.2.1"/>
    <property type="gene ID" value="MELO3C008909.2"/>
</dbReference>
<dbReference type="PANTHER" id="PTHR13068">
    <property type="entry name" value="CGI-12 PROTEIN-RELATED"/>
    <property type="match status" value="1"/>
</dbReference>
<dbReference type="Gramene" id="MELO3C008909.2.1">
    <property type="protein sequence ID" value="MELO3C008909.2.1"/>
    <property type="gene ID" value="MELO3C008909.2"/>
</dbReference>
<dbReference type="GO" id="GO:0003676">
    <property type="term" value="F:nucleic acid binding"/>
    <property type="evidence" value="ECO:0007669"/>
    <property type="project" value="InterPro"/>
</dbReference>
<evidence type="ECO:0000313" key="6">
    <source>
        <dbReference type="RefSeq" id="XP_050944422.1"/>
    </source>
</evidence>
<dbReference type="SMART" id="SM00733">
    <property type="entry name" value="Mterf"/>
    <property type="match status" value="5"/>
</dbReference>
<keyword evidence="2" id="KW-0806">Transcription termination</keyword>
<dbReference type="AlphaFoldDB" id="A0A9I9CUT0"/>
<dbReference type="GeneID" id="103486062"/>
<dbReference type="InterPro" id="IPR038538">
    <property type="entry name" value="MTERF_sf"/>
</dbReference>
<proteinExistence type="inferred from homology"/>
<evidence type="ECO:0000256" key="3">
    <source>
        <dbReference type="ARBA" id="ARBA00022946"/>
    </source>
</evidence>
<gene>
    <name evidence="6" type="primary">LOC103486062</name>
</gene>
<reference evidence="6" key="2">
    <citation type="submission" date="2025-05" db="UniProtKB">
        <authorList>
            <consortium name="RefSeq"/>
        </authorList>
    </citation>
    <scope>IDENTIFICATION</scope>
    <source>
        <tissue evidence="6">Stem</tissue>
    </source>
</reference>
<keyword evidence="3" id="KW-0809">Transit peptide</keyword>
<dbReference type="Gene3D" id="1.25.70.10">
    <property type="entry name" value="Transcription termination factor 3, mitochondrial"/>
    <property type="match status" value="1"/>
</dbReference>
<name>A0A9I9CUT0_CUCME</name>
<evidence type="ECO:0000256" key="2">
    <source>
        <dbReference type="ARBA" id="ARBA00022472"/>
    </source>
</evidence>
<evidence type="ECO:0000313" key="4">
    <source>
        <dbReference type="EnsemblPlants" id="MELO3C008909.2.1"/>
    </source>
</evidence>
<keyword evidence="5" id="KW-1185">Reference proteome</keyword>
<dbReference type="PANTHER" id="PTHR13068:SF38">
    <property type="entry name" value="TRANSCRIPTION TERMINATION FACTOR FAMILY PROTEIN"/>
    <property type="match status" value="1"/>
</dbReference>
<dbReference type="InterPro" id="IPR003690">
    <property type="entry name" value="MTERF"/>
</dbReference>
<dbReference type="RefSeq" id="XP_050944422.1">
    <property type="nucleotide sequence ID" value="XM_051088465.1"/>
</dbReference>
<dbReference type="FunFam" id="1.25.70.10:FF:000019">
    <property type="entry name" value="mTERF family protein"/>
    <property type="match status" value="1"/>
</dbReference>
<keyword evidence="2" id="KW-0805">Transcription regulation</keyword>
<reference evidence="4" key="1">
    <citation type="submission" date="2023-03" db="UniProtKB">
        <authorList>
            <consortium name="EnsemblPlants"/>
        </authorList>
    </citation>
    <scope>IDENTIFICATION</scope>
</reference>